<dbReference type="NCBIfam" id="NF006598">
    <property type="entry name" value="PRK09135.1"/>
    <property type="match status" value="1"/>
</dbReference>
<comment type="similarity">
    <text evidence="1">Belongs to the short-chain dehydrogenases/reductases (SDR) family.</text>
</comment>
<dbReference type="EMBL" id="PTIZ01000002">
    <property type="protein sequence ID" value="PPK77442.1"/>
    <property type="molecule type" value="Genomic_DNA"/>
</dbReference>
<organism evidence="3 4">
    <name type="scientific">Methylobacter tundripaludum</name>
    <dbReference type="NCBI Taxonomy" id="173365"/>
    <lineage>
        <taxon>Bacteria</taxon>
        <taxon>Pseudomonadati</taxon>
        <taxon>Pseudomonadota</taxon>
        <taxon>Gammaproteobacteria</taxon>
        <taxon>Methylococcales</taxon>
        <taxon>Methylococcaceae</taxon>
        <taxon>Methylobacter</taxon>
    </lineage>
</organism>
<gene>
    <name evidence="3" type="ORF">B0F87_102555</name>
</gene>
<dbReference type="Pfam" id="PF13561">
    <property type="entry name" value="adh_short_C2"/>
    <property type="match status" value="1"/>
</dbReference>
<dbReference type="PANTHER" id="PTHR43639:SF1">
    <property type="entry name" value="SHORT-CHAIN DEHYDROGENASE_REDUCTASE FAMILY PROTEIN"/>
    <property type="match status" value="1"/>
</dbReference>
<name>A0A2S6HIZ3_9GAMM</name>
<dbReference type="PROSITE" id="PS00061">
    <property type="entry name" value="ADH_SHORT"/>
    <property type="match status" value="1"/>
</dbReference>
<keyword evidence="2" id="KW-0560">Oxidoreductase</keyword>
<evidence type="ECO:0000313" key="4">
    <source>
        <dbReference type="Proteomes" id="UP000240010"/>
    </source>
</evidence>
<evidence type="ECO:0000256" key="1">
    <source>
        <dbReference type="ARBA" id="ARBA00006484"/>
    </source>
</evidence>
<protein>
    <submittedName>
        <fullName evidence="3">Pteridine reductase</fullName>
    </submittedName>
</protein>
<evidence type="ECO:0000256" key="2">
    <source>
        <dbReference type="ARBA" id="ARBA00023002"/>
    </source>
</evidence>
<dbReference type="Gene3D" id="3.40.50.720">
    <property type="entry name" value="NAD(P)-binding Rossmann-like Domain"/>
    <property type="match status" value="1"/>
</dbReference>
<dbReference type="SUPFAM" id="SSF51735">
    <property type="entry name" value="NAD(P)-binding Rossmann-fold domains"/>
    <property type="match status" value="1"/>
</dbReference>
<dbReference type="GO" id="GO:0016491">
    <property type="term" value="F:oxidoreductase activity"/>
    <property type="evidence" value="ECO:0007669"/>
    <property type="project" value="UniProtKB-KW"/>
</dbReference>
<dbReference type="FunFam" id="3.40.50.720:FF:000173">
    <property type="entry name" value="3-oxoacyl-[acyl-carrier protein] reductase"/>
    <property type="match status" value="1"/>
</dbReference>
<dbReference type="InterPro" id="IPR036291">
    <property type="entry name" value="NAD(P)-bd_dom_sf"/>
</dbReference>
<dbReference type="Proteomes" id="UP000240010">
    <property type="component" value="Unassembled WGS sequence"/>
</dbReference>
<evidence type="ECO:0000313" key="3">
    <source>
        <dbReference type="EMBL" id="PPK77442.1"/>
    </source>
</evidence>
<dbReference type="PRINTS" id="PR00080">
    <property type="entry name" value="SDRFAMILY"/>
</dbReference>
<accession>A0A2S6HIZ3</accession>
<reference evidence="3 4" key="1">
    <citation type="submission" date="2018-02" db="EMBL/GenBank/DDBJ databases">
        <title>Subsurface microbial communities from deep shales in Ohio and West Virginia, USA.</title>
        <authorList>
            <person name="Wrighton K."/>
        </authorList>
    </citation>
    <scope>NUCLEOTIDE SEQUENCE [LARGE SCALE GENOMIC DNA]</scope>
    <source>
        <strain evidence="3 4">OWC-DMM</strain>
    </source>
</reference>
<sequence>MNSHAKNVLITGASKRIGAACARLLHSEGCNVFLHYRSSAAEAQQLCDELNQQRPGSAKIMQADLLNMAELEAVAGEACLAWGGIDVLVNNASSFYPTAISDVTERQWDELLGGNLKAPFFLAKALAKTLADNKGCIVNIIDIHAERGLSGYPVYSISKAGLAAMTKFLAKELGPAVRVNGVAPGAILWPDNDLSEQAKLEILQRVALKRSGEPLDIAKAVLFLIKDAGYITGQILTVDGGRTLFC</sequence>
<proteinExistence type="inferred from homology"/>
<dbReference type="RefSeq" id="WP_104428093.1">
    <property type="nucleotide sequence ID" value="NZ_PTIZ01000002.1"/>
</dbReference>
<dbReference type="PRINTS" id="PR00081">
    <property type="entry name" value="GDHRDH"/>
</dbReference>
<dbReference type="InterPro" id="IPR020904">
    <property type="entry name" value="Sc_DH/Rdtase_CS"/>
</dbReference>
<dbReference type="AlphaFoldDB" id="A0A2S6HIZ3"/>
<dbReference type="InterPro" id="IPR002347">
    <property type="entry name" value="SDR_fam"/>
</dbReference>
<comment type="caution">
    <text evidence="3">The sequence shown here is derived from an EMBL/GenBank/DDBJ whole genome shotgun (WGS) entry which is preliminary data.</text>
</comment>
<dbReference type="PANTHER" id="PTHR43639">
    <property type="entry name" value="OXIDOREDUCTASE, SHORT-CHAIN DEHYDROGENASE/REDUCTASE FAMILY (AFU_ORTHOLOGUE AFUA_5G02870)"/>
    <property type="match status" value="1"/>
</dbReference>